<evidence type="ECO:0000256" key="8">
    <source>
        <dbReference type="SAM" id="SignalP"/>
    </source>
</evidence>
<dbReference type="GO" id="GO:0016491">
    <property type="term" value="F:oxidoreductase activity"/>
    <property type="evidence" value="ECO:0007669"/>
    <property type="project" value="UniProtKB-KW"/>
</dbReference>
<dbReference type="PANTHER" id="PTHR11709:SF488">
    <property type="entry name" value="LACCASE-RELATED"/>
    <property type="match status" value="1"/>
</dbReference>
<evidence type="ECO:0000256" key="4">
    <source>
        <dbReference type="ARBA" id="ARBA00022737"/>
    </source>
</evidence>
<evidence type="ECO:0000259" key="11">
    <source>
        <dbReference type="Pfam" id="PF07732"/>
    </source>
</evidence>
<dbReference type="Pfam" id="PF07732">
    <property type="entry name" value="Cu-oxidase_3"/>
    <property type="match status" value="1"/>
</dbReference>
<feature type="signal peptide" evidence="8">
    <location>
        <begin position="1"/>
        <end position="20"/>
    </location>
</feature>
<evidence type="ECO:0000259" key="9">
    <source>
        <dbReference type="Pfam" id="PF00394"/>
    </source>
</evidence>
<evidence type="ECO:0000313" key="12">
    <source>
        <dbReference type="EMBL" id="KAF5590960.1"/>
    </source>
</evidence>
<dbReference type="InterPro" id="IPR008972">
    <property type="entry name" value="Cupredoxin"/>
</dbReference>
<dbReference type="SUPFAM" id="SSF49503">
    <property type="entry name" value="Cupredoxins"/>
    <property type="match status" value="3"/>
</dbReference>
<evidence type="ECO:0000256" key="5">
    <source>
        <dbReference type="ARBA" id="ARBA00023002"/>
    </source>
</evidence>
<organism evidence="12 13">
    <name type="scientific">Fusarium pseudocircinatum</name>
    <dbReference type="NCBI Taxonomy" id="56676"/>
    <lineage>
        <taxon>Eukaryota</taxon>
        <taxon>Fungi</taxon>
        <taxon>Dikarya</taxon>
        <taxon>Ascomycota</taxon>
        <taxon>Pezizomycotina</taxon>
        <taxon>Sordariomycetes</taxon>
        <taxon>Hypocreomycetidae</taxon>
        <taxon>Hypocreales</taxon>
        <taxon>Nectriaceae</taxon>
        <taxon>Fusarium</taxon>
        <taxon>Fusarium fujikuroi species complex</taxon>
    </lineage>
</organism>
<evidence type="ECO:0000259" key="10">
    <source>
        <dbReference type="Pfam" id="PF07731"/>
    </source>
</evidence>
<evidence type="ECO:0000256" key="6">
    <source>
        <dbReference type="ARBA" id="ARBA00023008"/>
    </source>
</evidence>
<keyword evidence="5" id="KW-0560">Oxidoreductase</keyword>
<dbReference type="InterPro" id="IPR001117">
    <property type="entry name" value="Cu-oxidase_2nd"/>
</dbReference>
<dbReference type="EMBL" id="JAAOAS010000136">
    <property type="protein sequence ID" value="KAF5590960.1"/>
    <property type="molecule type" value="Genomic_DNA"/>
</dbReference>
<proteinExistence type="inferred from homology"/>
<keyword evidence="2" id="KW-0479">Metal-binding</keyword>
<evidence type="ECO:0000256" key="3">
    <source>
        <dbReference type="ARBA" id="ARBA00022729"/>
    </source>
</evidence>
<keyword evidence="13" id="KW-1185">Reference proteome</keyword>
<feature type="domain" description="Plastocyanin-like" evidence="9">
    <location>
        <begin position="173"/>
        <end position="351"/>
    </location>
</feature>
<keyword evidence="4" id="KW-0677">Repeat</keyword>
<dbReference type="Pfam" id="PF00394">
    <property type="entry name" value="Cu-oxidase"/>
    <property type="match status" value="1"/>
</dbReference>
<feature type="domain" description="Plastocyanin-like" evidence="11">
    <location>
        <begin position="37"/>
        <end position="145"/>
    </location>
</feature>
<dbReference type="AlphaFoldDB" id="A0A8H5LGT2"/>
<dbReference type="InterPro" id="IPR011707">
    <property type="entry name" value="Cu-oxidase-like_N"/>
</dbReference>
<dbReference type="PANTHER" id="PTHR11709">
    <property type="entry name" value="MULTI-COPPER OXIDASE"/>
    <property type="match status" value="1"/>
</dbReference>
<dbReference type="InterPro" id="IPR011706">
    <property type="entry name" value="Cu-oxidase_C"/>
</dbReference>
<dbReference type="GO" id="GO:0005507">
    <property type="term" value="F:copper ion binding"/>
    <property type="evidence" value="ECO:0007669"/>
    <property type="project" value="InterPro"/>
</dbReference>
<dbReference type="CDD" id="cd13850">
    <property type="entry name" value="CuRO_1_Abr2_like"/>
    <property type="match status" value="1"/>
</dbReference>
<evidence type="ECO:0000313" key="13">
    <source>
        <dbReference type="Proteomes" id="UP000546213"/>
    </source>
</evidence>
<dbReference type="Pfam" id="PF07731">
    <property type="entry name" value="Cu-oxidase_2"/>
    <property type="match status" value="1"/>
</dbReference>
<dbReference type="InterPro" id="IPR045087">
    <property type="entry name" value="Cu-oxidase_fam"/>
</dbReference>
<accession>A0A8H5LGT2</accession>
<feature type="chain" id="PRO_5034884563" evidence="8">
    <location>
        <begin position="21"/>
        <end position="586"/>
    </location>
</feature>
<dbReference type="Proteomes" id="UP000546213">
    <property type="component" value="Unassembled WGS sequence"/>
</dbReference>
<reference evidence="12 13" key="1">
    <citation type="submission" date="2020-05" db="EMBL/GenBank/DDBJ databases">
        <title>Identification and distribution of gene clusters putatively required for synthesis of sphingolipid metabolism inhibitors in phylogenetically diverse species of the filamentous fungus Fusarium.</title>
        <authorList>
            <person name="Kim H.-S."/>
            <person name="Busman M."/>
            <person name="Brown D.W."/>
            <person name="Divon H."/>
            <person name="Uhlig S."/>
            <person name="Proctor R.H."/>
        </authorList>
    </citation>
    <scope>NUCLEOTIDE SEQUENCE [LARGE SCALE GENOMIC DNA]</scope>
    <source>
        <strain evidence="12 13">NRRL 36939</strain>
    </source>
</reference>
<feature type="domain" description="Plastocyanin-like" evidence="10">
    <location>
        <begin position="445"/>
        <end position="557"/>
    </location>
</feature>
<keyword evidence="3 8" id="KW-0732">Signal</keyword>
<evidence type="ECO:0000256" key="7">
    <source>
        <dbReference type="ARBA" id="ARBA00023180"/>
    </source>
</evidence>
<evidence type="ECO:0000256" key="1">
    <source>
        <dbReference type="ARBA" id="ARBA00010609"/>
    </source>
</evidence>
<name>A0A8H5LGT2_9HYPO</name>
<keyword evidence="6" id="KW-0186">Copper</keyword>
<dbReference type="CDD" id="cd13876">
    <property type="entry name" value="CuRO_2_Abr2_like"/>
    <property type="match status" value="1"/>
</dbReference>
<dbReference type="Gene3D" id="2.60.40.420">
    <property type="entry name" value="Cupredoxins - blue copper proteins"/>
    <property type="match status" value="3"/>
</dbReference>
<dbReference type="OrthoDB" id="2121828at2759"/>
<comment type="similarity">
    <text evidence="1">Belongs to the multicopper oxidase family.</text>
</comment>
<comment type="caution">
    <text evidence="12">The sequence shown here is derived from an EMBL/GenBank/DDBJ whole genome shotgun (WGS) entry which is preliminary data.</text>
</comment>
<sequence>MKLGFRSLTAVLASLGTVNANQVREYNMTLSSAFMAKDGHPRPYLTINGDTPGPVIEADEGDTVRVNVENKLLTETSIHWHGIYQVDQFWNDGTPGVTQWPIQARGSYSYEFTLTNQSGAYFYHGHFGPVFADGHRGAIWIRPSKQRPRPYSHITPDKGEIAAMQTAESRPYHLMTSDWYLETLDAMILSFRDSGVSPSCAVSILTNNKGRTTCLSRTDIEMYSNAAERDDMGCLQKNTNSSYLNSERCRDTFTDYEVIEALEGDKYLFVNFIHTGVHHEMRVSVDEHDMWVVAVDGDFVFPRKVTAFDLNMGERISVLIPLKQTPREYAIRMSSVSNEQLIQGFSILRYAGVKETRINGVMVLPKTKASIDLIGNMIGGGKVLNPLKDITPFPARPPTPKSDYTLRFLANRTDASTWVLASEPHQGFRQQMPPSLWAVDSRGPTTTSGLRNGSTVDIILENGAFGMHPFHKHNHKAWIIGSGTGGFPWPDVETARLVVPGNFNLINPPLRDGFRLSPEPGSWIVLRYTITFPAMSMLHCHRIPHFAAGQQIVLLEGQEALGKIPEHVKNMTHPDFVPPMRYGPLD</sequence>
<protein>
    <submittedName>
        <fullName evidence="12">Multicopper oxidase</fullName>
    </submittedName>
</protein>
<gene>
    <name evidence="12" type="ORF">FPCIR_6223</name>
</gene>
<evidence type="ECO:0000256" key="2">
    <source>
        <dbReference type="ARBA" id="ARBA00022723"/>
    </source>
</evidence>
<keyword evidence="7" id="KW-0325">Glycoprotein</keyword>